<dbReference type="Gene3D" id="3.40.50.150">
    <property type="entry name" value="Vaccinia Virus protein VP39"/>
    <property type="match status" value="1"/>
</dbReference>
<organism evidence="3">
    <name type="scientific">Salpingoeca rosetta (strain ATCC 50818 / BSB-021)</name>
    <dbReference type="NCBI Taxonomy" id="946362"/>
    <lineage>
        <taxon>Eukaryota</taxon>
        <taxon>Choanoflagellata</taxon>
        <taxon>Craspedida</taxon>
        <taxon>Salpingoecidae</taxon>
        <taxon>Salpingoeca</taxon>
    </lineage>
</organism>
<dbReference type="Pfam" id="PF13489">
    <property type="entry name" value="Methyltransf_23"/>
    <property type="match status" value="1"/>
</dbReference>
<keyword evidence="3" id="KW-1185">Reference proteome</keyword>
<reference evidence="2" key="1">
    <citation type="submission" date="2009-08" db="EMBL/GenBank/DDBJ databases">
        <title>Annotation of Salpingoeca rosetta.</title>
        <authorList>
            <consortium name="The Broad Institute Genome Sequencing Platform"/>
            <person name="Russ C."/>
            <person name="Cuomo C."/>
            <person name="Burger G."/>
            <person name="Gray M.W."/>
            <person name="Holland P.W.H."/>
            <person name="King N."/>
            <person name="Lang F.B.F."/>
            <person name="Roger A.J."/>
            <person name="Ruiz-Trillo I."/>
            <person name="Young S.K."/>
            <person name="Zeng Q."/>
            <person name="Gargeya S."/>
            <person name="Alvarado L."/>
            <person name="Berlin A."/>
            <person name="Chapman S.B."/>
            <person name="Chen Z."/>
            <person name="Freedman E."/>
            <person name="Gellesch M."/>
            <person name="Goldberg J."/>
            <person name="Griggs A."/>
            <person name="Gujja S."/>
            <person name="Heilman E."/>
            <person name="Heiman D."/>
            <person name="Howarth C."/>
            <person name="Mehta T."/>
            <person name="Neiman D."/>
            <person name="Pearson M."/>
            <person name="Roberts A."/>
            <person name="Saif S."/>
            <person name="Shea T."/>
            <person name="Shenoy N."/>
            <person name="Sisk P."/>
            <person name="Stolte C."/>
            <person name="Sykes S."/>
            <person name="White J."/>
            <person name="Yandava C."/>
            <person name="Haas B."/>
            <person name="Nusbaum C."/>
            <person name="Birren B."/>
        </authorList>
    </citation>
    <scope>NUCLEOTIDE SEQUENCE [LARGE SCALE GENOMIC DNA]</scope>
    <source>
        <strain evidence="2">ATCC 50818</strain>
    </source>
</reference>
<accession>F2U4A0</accession>
<dbReference type="AlphaFoldDB" id="F2U4A0"/>
<dbReference type="InterPro" id="IPR029063">
    <property type="entry name" value="SAM-dependent_MTases_sf"/>
</dbReference>
<dbReference type="GeneID" id="16076289"/>
<evidence type="ECO:0000256" key="1">
    <source>
        <dbReference type="SAM" id="Phobius"/>
    </source>
</evidence>
<dbReference type="InterPro" id="IPR052356">
    <property type="entry name" value="Thiol_S-MT"/>
</dbReference>
<protein>
    <submittedName>
        <fullName evidence="2">Mettl7b protein</fullName>
    </submittedName>
</protein>
<dbReference type="EMBL" id="GL832961">
    <property type="protein sequence ID" value="EGD82466.1"/>
    <property type="molecule type" value="Genomic_DNA"/>
</dbReference>
<proteinExistence type="predicted"/>
<keyword evidence="1" id="KW-0472">Membrane</keyword>
<dbReference type="OMA" id="QKSAHFA"/>
<sequence length="254" mass="28146">MSGAEWATNVLGAVGGAAVGALALGAVVCRLNRNIADWVFARIWLSMSDEVDKSLKVYKRELFSSGLTGHVLEVGSGTGVNLKHYTDPQLGKDIESLTMLEPNERLYEKLEEGVNEASGTARFPIHTINDFFPSDAVATQQYDAIVFVLVLCSVKDLRETLHEAYRLLKPGGKLIFLEHVCPPRVSLKYLAALMISPLWTSYGDGCKLTRQTEEAIVEFDWHETEIERFTKAVPHHGLSLEWLANNIIMGQATK</sequence>
<dbReference type="eggNOG" id="KOG4300">
    <property type="taxonomic scope" value="Eukaryota"/>
</dbReference>
<feature type="transmembrane region" description="Helical" evidence="1">
    <location>
        <begin position="6"/>
        <end position="28"/>
    </location>
</feature>
<dbReference type="CDD" id="cd02440">
    <property type="entry name" value="AdoMet_MTases"/>
    <property type="match status" value="1"/>
</dbReference>
<keyword evidence="1" id="KW-0812">Transmembrane</keyword>
<dbReference type="InParanoid" id="F2U4A0"/>
<gene>
    <name evidence="2" type="ORF">PTSG_03116</name>
</gene>
<dbReference type="PANTHER" id="PTHR45036:SF1">
    <property type="entry name" value="METHYLTRANSFERASE LIKE 7A"/>
    <property type="match status" value="1"/>
</dbReference>
<dbReference type="PANTHER" id="PTHR45036">
    <property type="entry name" value="METHYLTRANSFERASE LIKE 7B"/>
    <property type="match status" value="1"/>
</dbReference>
<dbReference type="Proteomes" id="UP000007799">
    <property type="component" value="Unassembled WGS sequence"/>
</dbReference>
<name>F2U4A0_SALR5</name>
<dbReference type="FunCoup" id="F2U4A0">
    <property type="interactions" value="83"/>
</dbReference>
<dbReference type="STRING" id="946362.F2U4A0"/>
<dbReference type="OrthoDB" id="540004at2759"/>
<dbReference type="KEGG" id="sre:PTSG_03116"/>
<keyword evidence="1" id="KW-1133">Transmembrane helix</keyword>
<evidence type="ECO:0000313" key="2">
    <source>
        <dbReference type="EMBL" id="EGD82466.1"/>
    </source>
</evidence>
<dbReference type="SUPFAM" id="SSF53335">
    <property type="entry name" value="S-adenosyl-L-methionine-dependent methyltransferases"/>
    <property type="match status" value="1"/>
</dbReference>
<evidence type="ECO:0000313" key="3">
    <source>
        <dbReference type="Proteomes" id="UP000007799"/>
    </source>
</evidence>
<dbReference type="RefSeq" id="XP_004995702.1">
    <property type="nucleotide sequence ID" value="XM_004995645.1"/>
</dbReference>